<dbReference type="EMBL" id="NRRY01000046">
    <property type="protein sequence ID" value="MBK1620700.1"/>
    <property type="molecule type" value="Genomic_DNA"/>
</dbReference>
<dbReference type="Pfam" id="PF17948">
    <property type="entry name" value="DnaT"/>
    <property type="match status" value="1"/>
</dbReference>
<proteinExistence type="predicted"/>
<feature type="domain" description="DnaT DNA-binding" evidence="2">
    <location>
        <begin position="258"/>
        <end position="313"/>
    </location>
</feature>
<dbReference type="Proteomes" id="UP001138768">
    <property type="component" value="Unassembled WGS sequence"/>
</dbReference>
<reference evidence="3 4" key="1">
    <citation type="journal article" date="2020" name="Microorganisms">
        <title>Osmotic Adaptation and Compatible Solute Biosynthesis of Phototrophic Bacteria as Revealed from Genome Analyses.</title>
        <authorList>
            <person name="Imhoff J.F."/>
            <person name="Rahn T."/>
            <person name="Kunzel S."/>
            <person name="Keller A."/>
            <person name="Neulinger S.C."/>
        </authorList>
    </citation>
    <scope>NUCLEOTIDE SEQUENCE [LARGE SCALE GENOMIC DNA]</scope>
    <source>
        <strain evidence="3 4">DSM 25653</strain>
    </source>
</reference>
<keyword evidence="4" id="KW-1185">Reference proteome</keyword>
<comment type="caution">
    <text evidence="3">The sequence shown here is derived from an EMBL/GenBank/DDBJ whole genome shotgun (WGS) entry which is preliminary data.</text>
</comment>
<evidence type="ECO:0000313" key="3">
    <source>
        <dbReference type="EMBL" id="MBK1620700.1"/>
    </source>
</evidence>
<gene>
    <name evidence="3" type="ORF">CKO42_20150</name>
</gene>
<organism evidence="3 4">
    <name type="scientific">Lamprobacter modestohalophilus</name>
    <dbReference type="NCBI Taxonomy" id="1064514"/>
    <lineage>
        <taxon>Bacteria</taxon>
        <taxon>Pseudomonadati</taxon>
        <taxon>Pseudomonadota</taxon>
        <taxon>Gammaproteobacteria</taxon>
        <taxon>Chromatiales</taxon>
        <taxon>Chromatiaceae</taxon>
        <taxon>Lamprobacter</taxon>
    </lineage>
</organism>
<evidence type="ECO:0000259" key="2">
    <source>
        <dbReference type="Pfam" id="PF17948"/>
    </source>
</evidence>
<dbReference type="Gene3D" id="1.10.8.1180">
    <property type="match status" value="1"/>
</dbReference>
<feature type="compositionally biased region" description="Low complexity" evidence="1">
    <location>
        <begin position="145"/>
        <end position="163"/>
    </location>
</feature>
<sequence length="363" mass="39402">MPADPRTWVWDCRGLTPAQRLTLFALSDQADADQGTCRISLSELAEQTELSRRGVIKALGELDGRFIDRERGGPGRRTRYRLRWDDAVAVLPAQSINAAAHEVLDLSLPSTAAPSIVVAVTMPSLGDLPVQTLIGNTMPDQPQPSRSVSITPSSSARAFSAPAGEQSAPVLPEAPSALGNSVPTPGARNALSTPEAPCAPVHSVPRSDEPSAPTGALSAPTLVHSVPTNINNNQSIQEKDSSMLLEQTPRTRASQTAQPIPEDWMPSARVYVWAEKQGLTKDWVDAQVDEFVIYWTDAGERRKSWDASFINRLTWLNLNPHQSTHSRSRTDERIQHTGLADKDYASDATPLEDIPWMRAAAVG</sequence>
<protein>
    <recommendedName>
        <fullName evidence="2">DnaT DNA-binding domain-containing protein</fullName>
    </recommendedName>
</protein>
<feature type="region of interest" description="Disordered" evidence="1">
    <location>
        <begin position="131"/>
        <end position="216"/>
    </location>
</feature>
<evidence type="ECO:0000313" key="4">
    <source>
        <dbReference type="Proteomes" id="UP001138768"/>
    </source>
</evidence>
<feature type="compositionally biased region" description="Polar residues" evidence="1">
    <location>
        <begin position="133"/>
        <end position="144"/>
    </location>
</feature>
<evidence type="ECO:0000256" key="1">
    <source>
        <dbReference type="SAM" id="MobiDB-lite"/>
    </source>
</evidence>
<dbReference type="AlphaFoldDB" id="A0A9X1B5N1"/>
<name>A0A9X1B5N1_9GAMM</name>
<dbReference type="InterPro" id="IPR040480">
    <property type="entry name" value="DnaT_DNA_bind"/>
</dbReference>
<dbReference type="RefSeq" id="WP_242479565.1">
    <property type="nucleotide sequence ID" value="NZ_NRRY01000046.1"/>
</dbReference>
<accession>A0A9X1B5N1</accession>